<dbReference type="Pfam" id="PF05773">
    <property type="entry name" value="RWD"/>
    <property type="match status" value="1"/>
</dbReference>
<organism evidence="10 11">
    <name type="scientific">Phytophthora palmivora</name>
    <dbReference type="NCBI Taxonomy" id="4796"/>
    <lineage>
        <taxon>Eukaryota</taxon>
        <taxon>Sar</taxon>
        <taxon>Stramenopiles</taxon>
        <taxon>Oomycota</taxon>
        <taxon>Peronosporomycetes</taxon>
        <taxon>Peronosporales</taxon>
        <taxon>Peronosporaceae</taxon>
        <taxon>Phytophthora</taxon>
    </lineage>
</organism>
<dbReference type="Gene3D" id="3.10.110.10">
    <property type="entry name" value="Ubiquitin Conjugating Enzyme"/>
    <property type="match status" value="1"/>
</dbReference>
<keyword evidence="2 6" id="KW-0547">Nucleotide-binding</keyword>
<feature type="compositionally biased region" description="Basic and acidic residues" evidence="7">
    <location>
        <begin position="158"/>
        <end position="169"/>
    </location>
</feature>
<evidence type="ECO:0000256" key="6">
    <source>
        <dbReference type="PROSITE-ProRule" id="PRU10141"/>
    </source>
</evidence>
<feature type="region of interest" description="Disordered" evidence="7">
    <location>
        <begin position="157"/>
        <end position="180"/>
    </location>
</feature>
<protein>
    <submittedName>
        <fullName evidence="10">PEK/GCN2 protein Kinase</fullName>
    </submittedName>
</protein>
<feature type="non-terminal residue" evidence="10">
    <location>
        <position position="328"/>
    </location>
</feature>
<dbReference type="Proteomes" id="UP000237271">
    <property type="component" value="Unassembled WGS sequence"/>
</dbReference>
<evidence type="ECO:0000256" key="7">
    <source>
        <dbReference type="SAM" id="MobiDB-lite"/>
    </source>
</evidence>
<keyword evidence="3 10" id="KW-0418">Kinase</keyword>
<feature type="region of interest" description="Disordered" evidence="7">
    <location>
        <begin position="1"/>
        <end position="20"/>
    </location>
</feature>
<feature type="domain" description="Protein kinase" evidence="8">
    <location>
        <begin position="281"/>
        <end position="328"/>
    </location>
</feature>
<dbReference type="PANTHER" id="PTHR11042:SF136">
    <property type="entry name" value="EIF-2-ALPHA KINASE GCN2"/>
    <property type="match status" value="1"/>
</dbReference>
<dbReference type="PROSITE" id="PS50011">
    <property type="entry name" value="PROTEIN_KINASE_DOM"/>
    <property type="match status" value="1"/>
</dbReference>
<dbReference type="SUPFAM" id="SSF54495">
    <property type="entry name" value="UBC-like"/>
    <property type="match status" value="1"/>
</dbReference>
<dbReference type="PROSITE" id="PS00107">
    <property type="entry name" value="PROTEIN_KINASE_ATP"/>
    <property type="match status" value="1"/>
</dbReference>
<dbReference type="Gene3D" id="3.30.200.20">
    <property type="entry name" value="Phosphorylase Kinase, domain 1"/>
    <property type="match status" value="1"/>
</dbReference>
<dbReference type="GO" id="GO:0004694">
    <property type="term" value="F:eukaryotic translation initiation factor 2alpha kinase activity"/>
    <property type="evidence" value="ECO:0007669"/>
    <property type="project" value="TreeGrafter"/>
</dbReference>
<dbReference type="CDD" id="cd23823">
    <property type="entry name" value="RWD_GCN2"/>
    <property type="match status" value="1"/>
</dbReference>
<feature type="domain" description="RWD" evidence="9">
    <location>
        <begin position="34"/>
        <end position="143"/>
    </location>
</feature>
<feature type="compositionally biased region" description="Polar residues" evidence="7">
    <location>
        <begin position="232"/>
        <end position="243"/>
    </location>
</feature>
<keyword evidence="11" id="KW-1185">Reference proteome</keyword>
<evidence type="ECO:0000256" key="2">
    <source>
        <dbReference type="ARBA" id="ARBA00022741"/>
    </source>
</evidence>
<evidence type="ECO:0000313" key="10">
    <source>
        <dbReference type="EMBL" id="POM63790.1"/>
    </source>
</evidence>
<dbReference type="OrthoDB" id="6778822at2759"/>
<gene>
    <name evidence="10" type="ORF">PHPALM_20760</name>
</gene>
<evidence type="ECO:0000259" key="8">
    <source>
        <dbReference type="PROSITE" id="PS50011"/>
    </source>
</evidence>
<dbReference type="AlphaFoldDB" id="A0A2P4XE08"/>
<keyword evidence="5" id="KW-0652">Protein synthesis inhibitor</keyword>
<evidence type="ECO:0000256" key="5">
    <source>
        <dbReference type="ARBA" id="ARBA00023193"/>
    </source>
</evidence>
<dbReference type="GO" id="GO:0005829">
    <property type="term" value="C:cytosol"/>
    <property type="evidence" value="ECO:0007669"/>
    <property type="project" value="TreeGrafter"/>
</dbReference>
<dbReference type="InterPro" id="IPR017441">
    <property type="entry name" value="Protein_kinase_ATP_BS"/>
</dbReference>
<dbReference type="GO" id="GO:0005524">
    <property type="term" value="F:ATP binding"/>
    <property type="evidence" value="ECO:0007669"/>
    <property type="project" value="UniProtKB-UniRule"/>
</dbReference>
<feature type="compositionally biased region" description="Basic residues" evidence="7">
    <location>
        <begin position="198"/>
        <end position="212"/>
    </location>
</feature>
<sequence>MGRKKGKKRDAHTTADPPAYDAATLAEARELQAQELEVLQAIFDRDLVSQSSTPLYSYIFAIRLLCEATPGSATTAEVLLHFDFTRAYPIKQPPNITVEAKHGLSDTETQKLQRGMETLALEKVGDAAIYDLVMFATDFIQDHLKDQSSFFDQMMTRQQDRETKEKMAEDALMQQQEEQARVKNEEILALIDAERKKRETMKKTRRRRRRHRSSIDGEFSGSDEESRDDMESLSSINEQQTEASSKRDGSLSNPSDTDSDTSELDAVAAAERYHSRYHGDFKELGLLGRGGGGEVVKVRNRLDRQLYAVKKVKLDPDDKTMKKKILRE</sequence>
<dbReference type="InterPro" id="IPR016135">
    <property type="entry name" value="UBQ-conjugating_enzyme/RWD"/>
</dbReference>
<feature type="binding site" evidence="6">
    <location>
        <position position="311"/>
    </location>
    <ligand>
        <name>ATP</name>
        <dbReference type="ChEBI" id="CHEBI:30616"/>
    </ligand>
</feature>
<evidence type="ECO:0000313" key="11">
    <source>
        <dbReference type="Proteomes" id="UP000237271"/>
    </source>
</evidence>
<dbReference type="GO" id="GO:0017148">
    <property type="term" value="P:negative regulation of translation"/>
    <property type="evidence" value="ECO:0007669"/>
    <property type="project" value="UniProtKB-KW"/>
</dbReference>
<evidence type="ECO:0000256" key="3">
    <source>
        <dbReference type="ARBA" id="ARBA00022777"/>
    </source>
</evidence>
<feature type="compositionally biased region" description="Basic residues" evidence="7">
    <location>
        <begin position="1"/>
        <end position="10"/>
    </location>
</feature>
<feature type="region of interest" description="Disordered" evidence="7">
    <location>
        <begin position="198"/>
        <end position="266"/>
    </location>
</feature>
<proteinExistence type="predicted"/>
<dbReference type="PANTHER" id="PTHR11042">
    <property type="entry name" value="EUKARYOTIC TRANSLATION INITIATION FACTOR 2-ALPHA KINASE EIF2-ALPHA KINASE -RELATED"/>
    <property type="match status" value="1"/>
</dbReference>
<dbReference type="EMBL" id="NCKW01011302">
    <property type="protein sequence ID" value="POM63790.1"/>
    <property type="molecule type" value="Genomic_DNA"/>
</dbReference>
<keyword evidence="1" id="KW-0808">Transferase</keyword>
<reference evidence="10 11" key="1">
    <citation type="journal article" date="2017" name="Genome Biol. Evol.">
        <title>Phytophthora megakarya and P. palmivora, closely related causal agents of cacao black pod rot, underwent increases in genome sizes and gene numbers by different mechanisms.</title>
        <authorList>
            <person name="Ali S.S."/>
            <person name="Shao J."/>
            <person name="Lary D.J."/>
            <person name="Kronmiller B."/>
            <person name="Shen D."/>
            <person name="Strem M.D."/>
            <person name="Amoako-Attah I."/>
            <person name="Akrofi A.Y."/>
            <person name="Begoude B.A."/>
            <person name="Ten Hoopen G.M."/>
            <person name="Coulibaly K."/>
            <person name="Kebe B.I."/>
            <person name="Melnick R.L."/>
            <person name="Guiltinan M.J."/>
            <person name="Tyler B.M."/>
            <person name="Meinhardt L.W."/>
            <person name="Bailey B.A."/>
        </authorList>
    </citation>
    <scope>NUCLEOTIDE SEQUENCE [LARGE SCALE GENOMIC DNA]</scope>
    <source>
        <strain evidence="11">sbr112.9</strain>
    </source>
</reference>
<dbReference type="InterPro" id="IPR006575">
    <property type="entry name" value="RWD_dom"/>
</dbReference>
<evidence type="ECO:0000256" key="1">
    <source>
        <dbReference type="ARBA" id="ARBA00022679"/>
    </source>
</evidence>
<dbReference type="InterPro" id="IPR050339">
    <property type="entry name" value="CC_SR_Kinase"/>
</dbReference>
<evidence type="ECO:0000256" key="4">
    <source>
        <dbReference type="ARBA" id="ARBA00022840"/>
    </source>
</evidence>
<name>A0A2P4XE08_9STRA</name>
<dbReference type="PROSITE" id="PS50908">
    <property type="entry name" value="RWD"/>
    <property type="match status" value="1"/>
</dbReference>
<comment type="caution">
    <text evidence="10">The sequence shown here is derived from an EMBL/GenBank/DDBJ whole genome shotgun (WGS) entry which is preliminary data.</text>
</comment>
<dbReference type="InterPro" id="IPR011009">
    <property type="entry name" value="Kinase-like_dom_sf"/>
</dbReference>
<dbReference type="SMART" id="SM00591">
    <property type="entry name" value="RWD"/>
    <property type="match status" value="1"/>
</dbReference>
<keyword evidence="4 6" id="KW-0067">ATP-binding</keyword>
<dbReference type="GO" id="GO:0005634">
    <property type="term" value="C:nucleus"/>
    <property type="evidence" value="ECO:0007669"/>
    <property type="project" value="TreeGrafter"/>
</dbReference>
<accession>A0A2P4XE08</accession>
<dbReference type="SUPFAM" id="SSF56112">
    <property type="entry name" value="Protein kinase-like (PK-like)"/>
    <property type="match status" value="1"/>
</dbReference>
<dbReference type="InterPro" id="IPR000719">
    <property type="entry name" value="Prot_kinase_dom"/>
</dbReference>
<evidence type="ECO:0000259" key="9">
    <source>
        <dbReference type="PROSITE" id="PS50908"/>
    </source>
</evidence>